<organism evidence="2 3">
    <name type="scientific">Caerostris extrusa</name>
    <name type="common">Bark spider</name>
    <name type="synonym">Caerostris bankana</name>
    <dbReference type="NCBI Taxonomy" id="172846"/>
    <lineage>
        <taxon>Eukaryota</taxon>
        <taxon>Metazoa</taxon>
        <taxon>Ecdysozoa</taxon>
        <taxon>Arthropoda</taxon>
        <taxon>Chelicerata</taxon>
        <taxon>Arachnida</taxon>
        <taxon>Araneae</taxon>
        <taxon>Araneomorphae</taxon>
        <taxon>Entelegynae</taxon>
        <taxon>Araneoidea</taxon>
        <taxon>Araneidae</taxon>
        <taxon>Caerostris</taxon>
    </lineage>
</organism>
<reference evidence="2 3" key="1">
    <citation type="submission" date="2021-06" db="EMBL/GenBank/DDBJ databases">
        <title>Caerostris extrusa draft genome.</title>
        <authorList>
            <person name="Kono N."/>
            <person name="Arakawa K."/>
        </authorList>
    </citation>
    <scope>NUCLEOTIDE SEQUENCE [LARGE SCALE GENOMIC DNA]</scope>
</reference>
<keyword evidence="1" id="KW-0472">Membrane</keyword>
<accession>A0AAV4NYI5</accession>
<name>A0AAV4NYI5_CAEEX</name>
<protein>
    <submittedName>
        <fullName evidence="2">Uncharacterized protein</fullName>
    </submittedName>
</protein>
<dbReference type="Proteomes" id="UP001054945">
    <property type="component" value="Unassembled WGS sequence"/>
</dbReference>
<sequence>MRKYQPVKTWEVKRNRLKTKKKKNLTHSVCEKFAKFKNISRADTSSKGSSVPQKTELVHQKKQTFPGIRLPPLIALGQTVRVKYRAEISFADLLFTDFFFSFSFSIFLPHLSLARKSLMVPMTFSS</sequence>
<evidence type="ECO:0000313" key="3">
    <source>
        <dbReference type="Proteomes" id="UP001054945"/>
    </source>
</evidence>
<keyword evidence="1" id="KW-1133">Transmembrane helix</keyword>
<keyword evidence="1" id="KW-0812">Transmembrane</keyword>
<feature type="transmembrane region" description="Helical" evidence="1">
    <location>
        <begin position="90"/>
        <end position="111"/>
    </location>
</feature>
<dbReference type="EMBL" id="BPLR01021362">
    <property type="protein sequence ID" value="GIX88818.1"/>
    <property type="molecule type" value="Genomic_DNA"/>
</dbReference>
<comment type="caution">
    <text evidence="2">The sequence shown here is derived from an EMBL/GenBank/DDBJ whole genome shotgun (WGS) entry which is preliminary data.</text>
</comment>
<dbReference type="AlphaFoldDB" id="A0AAV4NYI5"/>
<proteinExistence type="predicted"/>
<evidence type="ECO:0000256" key="1">
    <source>
        <dbReference type="SAM" id="Phobius"/>
    </source>
</evidence>
<gene>
    <name evidence="2" type="ORF">CEXT_265031</name>
</gene>
<evidence type="ECO:0000313" key="2">
    <source>
        <dbReference type="EMBL" id="GIX88818.1"/>
    </source>
</evidence>
<keyword evidence="3" id="KW-1185">Reference proteome</keyword>